<keyword evidence="2" id="KW-0456">Lyase</keyword>
<dbReference type="EMBL" id="CADIKL010000002">
    <property type="protein sequence ID" value="CAB3778493.1"/>
    <property type="molecule type" value="Genomic_DNA"/>
</dbReference>
<dbReference type="PROSITE" id="PS00166">
    <property type="entry name" value="ENOYL_COA_HYDRATASE"/>
    <property type="match status" value="1"/>
</dbReference>
<gene>
    <name evidence="4" type="primary">fadB_2</name>
    <name evidence="4" type="ORF">LMG28688_00605</name>
</gene>
<dbReference type="GO" id="GO:0006635">
    <property type="term" value="P:fatty acid beta-oxidation"/>
    <property type="evidence" value="ECO:0007669"/>
    <property type="project" value="TreeGrafter"/>
</dbReference>
<dbReference type="InterPro" id="IPR001753">
    <property type="entry name" value="Enoyl-CoA_hydra/iso"/>
</dbReference>
<dbReference type="AlphaFoldDB" id="A0A6J5FHT4"/>
<dbReference type="InterPro" id="IPR014748">
    <property type="entry name" value="Enoyl-CoA_hydra_C"/>
</dbReference>
<keyword evidence="5" id="KW-1185">Reference proteome</keyword>
<dbReference type="InterPro" id="IPR029045">
    <property type="entry name" value="ClpP/crotonase-like_dom_sf"/>
</dbReference>
<evidence type="ECO:0000313" key="4">
    <source>
        <dbReference type="EMBL" id="CAB3778493.1"/>
    </source>
</evidence>
<dbReference type="CDD" id="cd06558">
    <property type="entry name" value="crotonase-like"/>
    <property type="match status" value="1"/>
</dbReference>
<evidence type="ECO:0000313" key="5">
    <source>
        <dbReference type="Proteomes" id="UP000494119"/>
    </source>
</evidence>
<protein>
    <submittedName>
        <fullName evidence="4">Fatty acid oxidation complex subunit alpha</fullName>
        <ecNumber evidence="4">5.3.3.8</ecNumber>
    </submittedName>
</protein>
<proteinExistence type="inferred from homology"/>
<sequence length="276" mass="29807">MSEDSMVYLRKSRIVLRDGIAEFSHQSPESRNALGAALRADYRDMLDWLDNRRDVRALILTGSGGSFCSGADLKETLGDGVGNAPEDSEPADVAEFILNVHAWLQRLRELELPVIAAVDGPAAGAGFSLALAADFVLASQRAVFCLSFARIGLIPDLAALHQLPRIVGLSAAKDMVMTARKVGAVEARALGIVHEIHEAEALNERAWHFAARFRQAPREATAIAKRLLNGSFETSYRDFVGLEASGQARAAAALYSSEAVAAFTSGKPLRFDWDRG</sequence>
<dbReference type="PANTHER" id="PTHR11941">
    <property type="entry name" value="ENOYL-COA HYDRATASE-RELATED"/>
    <property type="match status" value="1"/>
</dbReference>
<dbReference type="Gene3D" id="1.10.12.10">
    <property type="entry name" value="Lyase 2-enoyl-coa Hydratase, Chain A, domain 2"/>
    <property type="match status" value="1"/>
</dbReference>
<dbReference type="GO" id="GO:0004165">
    <property type="term" value="F:delta(3)-delta(2)-enoyl-CoA isomerase activity"/>
    <property type="evidence" value="ECO:0007669"/>
    <property type="project" value="UniProtKB-EC"/>
</dbReference>
<dbReference type="GO" id="GO:0016829">
    <property type="term" value="F:lyase activity"/>
    <property type="evidence" value="ECO:0007669"/>
    <property type="project" value="UniProtKB-KW"/>
</dbReference>
<evidence type="ECO:0000256" key="1">
    <source>
        <dbReference type="ARBA" id="ARBA00005254"/>
    </source>
</evidence>
<dbReference type="SUPFAM" id="SSF52096">
    <property type="entry name" value="ClpP/crotonase"/>
    <property type="match status" value="1"/>
</dbReference>
<dbReference type="Pfam" id="PF00378">
    <property type="entry name" value="ECH_1"/>
    <property type="match status" value="1"/>
</dbReference>
<reference evidence="4 5" key="1">
    <citation type="submission" date="2020-04" db="EMBL/GenBank/DDBJ databases">
        <authorList>
            <person name="De Canck E."/>
        </authorList>
    </citation>
    <scope>NUCLEOTIDE SEQUENCE [LARGE SCALE GENOMIC DNA]</scope>
    <source>
        <strain evidence="4 5">LMG 28688</strain>
    </source>
</reference>
<dbReference type="RefSeq" id="WP_227875486.1">
    <property type="nucleotide sequence ID" value="NZ_CADIKL010000002.1"/>
</dbReference>
<dbReference type="Proteomes" id="UP000494119">
    <property type="component" value="Unassembled WGS sequence"/>
</dbReference>
<name>A0A6J5FHT4_9BURK</name>
<evidence type="ECO:0000256" key="2">
    <source>
        <dbReference type="ARBA" id="ARBA00023239"/>
    </source>
</evidence>
<accession>A0A6J5FHT4</accession>
<dbReference type="PANTHER" id="PTHR11941:SF54">
    <property type="entry name" value="ENOYL-COA HYDRATASE, MITOCHONDRIAL"/>
    <property type="match status" value="1"/>
</dbReference>
<organism evidence="4 5">
    <name type="scientific">Paraburkholderia caffeinitolerans</name>
    <dbReference type="NCBI Taxonomy" id="1723730"/>
    <lineage>
        <taxon>Bacteria</taxon>
        <taxon>Pseudomonadati</taxon>
        <taxon>Pseudomonadota</taxon>
        <taxon>Betaproteobacteria</taxon>
        <taxon>Burkholderiales</taxon>
        <taxon>Burkholderiaceae</taxon>
        <taxon>Paraburkholderia</taxon>
    </lineage>
</organism>
<comment type="similarity">
    <text evidence="1 3">Belongs to the enoyl-CoA hydratase/isomerase family.</text>
</comment>
<dbReference type="EC" id="5.3.3.8" evidence="4"/>
<dbReference type="InterPro" id="IPR018376">
    <property type="entry name" value="Enoyl-CoA_hyd/isom_CS"/>
</dbReference>
<evidence type="ECO:0000256" key="3">
    <source>
        <dbReference type="RuleBase" id="RU003707"/>
    </source>
</evidence>
<dbReference type="Gene3D" id="3.90.226.10">
    <property type="entry name" value="2-enoyl-CoA Hydratase, Chain A, domain 1"/>
    <property type="match status" value="1"/>
</dbReference>
<keyword evidence="4" id="KW-0413">Isomerase</keyword>